<keyword evidence="10 20" id="KW-0812">Transmembrane</keyword>
<keyword evidence="7" id="KW-1003">Cell membrane</keyword>
<feature type="binding site" evidence="19">
    <location>
        <position position="204"/>
    </location>
    <ligand>
        <name>Cu cation</name>
        <dbReference type="ChEBI" id="CHEBI:23378"/>
        <label>B</label>
    </ligand>
</feature>
<feature type="transmembrane region" description="Helical" evidence="21">
    <location>
        <begin position="271"/>
        <end position="291"/>
    </location>
</feature>
<keyword evidence="15 19" id="KW-0408">Iron</keyword>
<evidence type="ECO:0000256" key="1">
    <source>
        <dbReference type="ARBA" id="ARBA00001970"/>
    </source>
</evidence>
<feature type="transmembrane region" description="Helical" evidence="21">
    <location>
        <begin position="346"/>
        <end position="363"/>
    </location>
</feature>
<dbReference type="GO" id="GO:0006119">
    <property type="term" value="P:oxidative phosphorylation"/>
    <property type="evidence" value="ECO:0007669"/>
    <property type="project" value="UniProtKB-UniPathway"/>
</dbReference>
<dbReference type="PROSITE" id="PS00077">
    <property type="entry name" value="COX1_CUB"/>
    <property type="match status" value="1"/>
</dbReference>
<comment type="cofactor">
    <cofactor evidence="19">
        <name>heme</name>
        <dbReference type="ChEBI" id="CHEBI:30413"/>
    </cofactor>
    <text evidence="19">Binds 2 heme groups per subunit, denoted as high- and low-spin.</text>
</comment>
<feature type="transmembrane region" description="Helical" evidence="21">
    <location>
        <begin position="90"/>
        <end position="114"/>
    </location>
</feature>
<dbReference type="Pfam" id="PF00115">
    <property type="entry name" value="COX1"/>
    <property type="match status" value="1"/>
</dbReference>
<comment type="cofactor">
    <cofactor evidence="19">
        <name>Cu(2+)</name>
        <dbReference type="ChEBI" id="CHEBI:29036"/>
    </cofactor>
    <text evidence="19">Binds 1 copper ion per subunit, denoted as copper B.</text>
</comment>
<reference evidence="23 24" key="1">
    <citation type="submission" date="2018-01" db="EMBL/GenBank/DDBJ databases">
        <title>Genome sequence of Iodobacter sp. strain PCH194 isolated from Indian Trans-Himalaya.</title>
        <authorList>
            <person name="Kumar V."/>
            <person name="Thakur V."/>
            <person name="Kumar S."/>
            <person name="Singh D."/>
        </authorList>
    </citation>
    <scope>NUCLEOTIDE SEQUENCE [LARGE SCALE GENOMIC DNA]</scope>
    <source>
        <strain evidence="23 24">PCH194</strain>
    </source>
</reference>
<evidence type="ECO:0000256" key="2">
    <source>
        <dbReference type="ARBA" id="ARBA00004651"/>
    </source>
</evidence>
<evidence type="ECO:0000256" key="4">
    <source>
        <dbReference type="ARBA" id="ARBA00009578"/>
    </source>
</evidence>
<evidence type="ECO:0000256" key="10">
    <source>
        <dbReference type="ARBA" id="ARBA00022692"/>
    </source>
</evidence>
<dbReference type="GO" id="GO:0004129">
    <property type="term" value="F:cytochrome-c oxidase activity"/>
    <property type="evidence" value="ECO:0007669"/>
    <property type="project" value="UniProtKB-EC"/>
</dbReference>
<evidence type="ECO:0000256" key="13">
    <source>
        <dbReference type="ARBA" id="ARBA00022982"/>
    </source>
</evidence>
<feature type="transmembrane region" description="Helical" evidence="21">
    <location>
        <begin position="383"/>
        <end position="410"/>
    </location>
</feature>
<dbReference type="KEGG" id="ifl:C1H71_17540"/>
<dbReference type="AlphaFoldDB" id="A0A7G3GCE7"/>
<name>A0A7G3GCE7_9NEIS</name>
<keyword evidence="12" id="KW-1278">Translocase</keyword>
<feature type="binding site" description="axial binding residue" evidence="19">
    <location>
        <position position="344"/>
    </location>
    <ligand>
        <name>heme b</name>
        <dbReference type="ChEBI" id="CHEBI:60344"/>
        <label>1; low-spin</label>
    </ligand>
    <ligandPart>
        <name>Fe</name>
        <dbReference type="ChEBI" id="CHEBI:18248"/>
    </ligandPart>
</feature>
<evidence type="ECO:0000259" key="22">
    <source>
        <dbReference type="PROSITE" id="PS50855"/>
    </source>
</evidence>
<feature type="transmembrane region" description="Helical" evidence="21">
    <location>
        <begin position="159"/>
        <end position="181"/>
    </location>
</feature>
<feature type="transmembrane region" description="Helical" evidence="21">
    <location>
        <begin position="430"/>
        <end position="450"/>
    </location>
</feature>
<keyword evidence="17 21" id="KW-0472">Membrane</keyword>
<dbReference type="PANTHER" id="PTHR10422:SF29">
    <property type="entry name" value="CYTOCHROME C OXIDASE SUBUNIT 1 HOMOLOG, BACTEROID"/>
    <property type="match status" value="1"/>
</dbReference>
<evidence type="ECO:0000256" key="7">
    <source>
        <dbReference type="ARBA" id="ARBA00022475"/>
    </source>
</evidence>
<evidence type="ECO:0000256" key="3">
    <source>
        <dbReference type="ARBA" id="ARBA00004673"/>
    </source>
</evidence>
<dbReference type="GO" id="GO:0046872">
    <property type="term" value="F:metal ion binding"/>
    <property type="evidence" value="ECO:0007669"/>
    <property type="project" value="UniProtKB-KW"/>
</dbReference>
<feature type="binding site" evidence="19">
    <location>
        <position position="254"/>
    </location>
    <ligand>
        <name>Cu cation</name>
        <dbReference type="ChEBI" id="CHEBI:23378"/>
        <label>B</label>
    </ligand>
</feature>
<evidence type="ECO:0000256" key="20">
    <source>
        <dbReference type="RuleBase" id="RU000370"/>
    </source>
</evidence>
<comment type="cofactor">
    <cofactor evidence="1">
        <name>heme b</name>
        <dbReference type="ChEBI" id="CHEBI:60344"/>
    </cofactor>
</comment>
<dbReference type="GO" id="GO:0020037">
    <property type="term" value="F:heme binding"/>
    <property type="evidence" value="ECO:0007669"/>
    <property type="project" value="InterPro"/>
</dbReference>
<dbReference type="GO" id="GO:0005886">
    <property type="term" value="C:plasma membrane"/>
    <property type="evidence" value="ECO:0007669"/>
    <property type="project" value="UniProtKB-SubCell"/>
</dbReference>
<accession>A0A7G3GCE7</accession>
<feature type="domain" description="Cytochrome oxidase subunit I profile" evidence="22">
    <location>
        <begin position="15"/>
        <end position="473"/>
    </location>
</feature>
<comment type="similarity">
    <text evidence="4 20">Belongs to the heme-copper respiratory oxidase family.</text>
</comment>
<sequence>MEHQGTYNYKVVRQFAIMTVIWGIVGMLVGVIIAAQMYWPELNFGPYFHFGRLRPLHTNAVIFAFGGCGLFATSYYVVQRTCNVRLISDKLAAFHFWGWQLVIVLAAITLPMGYTRGKEYAELEWPITWLITVIWVAYAIVFFGTIAKRKVKHIYVANWFYGGFILAVALLHIVNGLAIPVSATKSYSVYSGAVDAMVQWWYGHNAVGFFLTAGFLGMMYYFVPKQAGRPVYSYRLSVVHFWALTFTYMWAGPHHLHYTALPDWTQSLGMVFSLILLAPSWGGMINGIMTLSGAWHKLRTDPILKFLVTALSFYGMSTFEGPMMAIKTVNALSHYTDWTIGHVHSGALGWVAMITIGSIYYLIPRLFNKEEMYSVKLIDTHFWIATIGVVLYISSMWIAGVTQGLMWRAVNTDGTLTYAFIDSVKASYPYYFIRFLGGLCFLSGMLLMLYNVLRTAFSGQAVDAKIPAIAQHA</sequence>
<evidence type="ECO:0000256" key="18">
    <source>
        <dbReference type="ARBA" id="ARBA00047816"/>
    </source>
</evidence>
<evidence type="ECO:0000256" key="16">
    <source>
        <dbReference type="ARBA" id="ARBA00023008"/>
    </source>
</evidence>
<keyword evidence="16" id="KW-0186">Copper</keyword>
<keyword evidence="13 20" id="KW-0249">Electron transport</keyword>
<gene>
    <name evidence="23" type="primary">ccoN</name>
    <name evidence="23" type="ORF">C1H71_17540</name>
</gene>
<keyword evidence="24" id="KW-1185">Reference proteome</keyword>
<feature type="transmembrane region" description="Helical" evidence="21">
    <location>
        <begin position="15"/>
        <end position="39"/>
    </location>
</feature>
<dbReference type="EC" id="7.1.1.9" evidence="5"/>
<comment type="subcellular location">
    <subcellularLocation>
        <location evidence="2">Cell membrane</location>
        <topology evidence="2">Multi-pass membrane protein</topology>
    </subcellularLocation>
</comment>
<dbReference type="InterPro" id="IPR036927">
    <property type="entry name" value="Cyt_c_oxase-like_su1_sf"/>
</dbReference>
<keyword evidence="11 19" id="KW-0479">Metal-binding</keyword>
<feature type="transmembrane region" description="Helical" evidence="21">
    <location>
        <begin position="201"/>
        <end position="222"/>
    </location>
</feature>
<feature type="binding site" description="axial binding residue" evidence="19">
    <location>
        <position position="342"/>
    </location>
    <ligand>
        <name>heme b</name>
        <dbReference type="ChEBI" id="CHEBI:60344"/>
        <label>2; high-spin</label>
    </ligand>
    <ligandPart>
        <name>Fe</name>
        <dbReference type="ChEBI" id="CHEBI:18248"/>
    </ligandPart>
</feature>
<feature type="binding site" evidence="19">
    <location>
        <position position="255"/>
    </location>
    <ligand>
        <name>Cu cation</name>
        <dbReference type="ChEBI" id="CHEBI:23378"/>
        <label>B</label>
    </ligand>
</feature>
<dbReference type="PANTHER" id="PTHR10422">
    <property type="entry name" value="CYTOCHROME C OXIDASE SUBUNIT 1"/>
    <property type="match status" value="1"/>
</dbReference>
<evidence type="ECO:0000313" key="23">
    <source>
        <dbReference type="EMBL" id="QBC45157.1"/>
    </source>
</evidence>
<evidence type="ECO:0000256" key="15">
    <source>
        <dbReference type="ARBA" id="ARBA00023004"/>
    </source>
</evidence>
<evidence type="ECO:0000256" key="9">
    <source>
        <dbReference type="ARBA" id="ARBA00022660"/>
    </source>
</evidence>
<dbReference type="EMBL" id="CP025781">
    <property type="protein sequence ID" value="QBC45157.1"/>
    <property type="molecule type" value="Genomic_DNA"/>
</dbReference>
<dbReference type="UniPathway" id="UPA00705"/>
<evidence type="ECO:0000256" key="6">
    <source>
        <dbReference type="ARBA" id="ARBA00022448"/>
    </source>
</evidence>
<keyword evidence="6 20" id="KW-0813">Transport</keyword>
<feature type="transmembrane region" description="Helical" evidence="21">
    <location>
        <begin position="234"/>
        <end position="251"/>
    </location>
</feature>
<evidence type="ECO:0000313" key="24">
    <source>
        <dbReference type="Proteomes" id="UP000515917"/>
    </source>
</evidence>
<evidence type="ECO:0000256" key="21">
    <source>
        <dbReference type="SAM" id="Phobius"/>
    </source>
</evidence>
<dbReference type="GO" id="GO:0022904">
    <property type="term" value="P:respiratory electron transport chain"/>
    <property type="evidence" value="ECO:0007669"/>
    <property type="project" value="TreeGrafter"/>
</dbReference>
<keyword evidence="8 19" id="KW-0349">Heme</keyword>
<comment type="pathway">
    <text evidence="3">Energy metabolism; oxidative phosphorylation.</text>
</comment>
<keyword evidence="14 21" id="KW-1133">Transmembrane helix</keyword>
<evidence type="ECO:0000256" key="11">
    <source>
        <dbReference type="ARBA" id="ARBA00022723"/>
    </source>
</evidence>
<dbReference type="Proteomes" id="UP000515917">
    <property type="component" value="Chromosome"/>
</dbReference>
<dbReference type="InterPro" id="IPR000883">
    <property type="entry name" value="Cyt_C_Oxase_1"/>
</dbReference>
<evidence type="ECO:0000256" key="8">
    <source>
        <dbReference type="ARBA" id="ARBA00022617"/>
    </source>
</evidence>
<dbReference type="SUPFAM" id="SSF81442">
    <property type="entry name" value="Cytochrome c oxidase subunit I-like"/>
    <property type="match status" value="1"/>
</dbReference>
<organism evidence="23 24">
    <name type="scientific">Iodobacter fluviatilis</name>
    <dbReference type="NCBI Taxonomy" id="537"/>
    <lineage>
        <taxon>Bacteria</taxon>
        <taxon>Pseudomonadati</taxon>
        <taxon>Pseudomonadota</taxon>
        <taxon>Betaproteobacteria</taxon>
        <taxon>Neisseriales</taxon>
        <taxon>Chitinibacteraceae</taxon>
        <taxon>Iodobacter</taxon>
    </lineage>
</organism>
<protein>
    <recommendedName>
        <fullName evidence="5">cytochrome-c oxidase</fullName>
        <ecNumber evidence="5">7.1.1.9</ecNumber>
    </recommendedName>
</protein>
<dbReference type="CDD" id="cd01661">
    <property type="entry name" value="cbb3_Oxidase_I"/>
    <property type="match status" value="1"/>
</dbReference>
<dbReference type="NCBIfam" id="TIGR00780">
    <property type="entry name" value="ccoN"/>
    <property type="match status" value="1"/>
</dbReference>
<dbReference type="PROSITE" id="PS50855">
    <property type="entry name" value="COX1"/>
    <property type="match status" value="1"/>
</dbReference>
<evidence type="ECO:0000256" key="5">
    <source>
        <dbReference type="ARBA" id="ARBA00012949"/>
    </source>
</evidence>
<evidence type="ECO:0000256" key="19">
    <source>
        <dbReference type="PIRSR" id="PIRSR604677-50"/>
    </source>
</evidence>
<dbReference type="InterPro" id="IPR023615">
    <property type="entry name" value="Cyt_c_Oxase_su1_BS"/>
</dbReference>
<dbReference type="FunFam" id="1.20.210.10:FF:000005">
    <property type="entry name" value="Cytochrome c oxidase, cbb3-type, subunit I"/>
    <property type="match status" value="1"/>
</dbReference>
<feature type="transmembrane region" description="Helical" evidence="21">
    <location>
        <begin position="303"/>
        <end position="326"/>
    </location>
</feature>
<dbReference type="GO" id="GO:0015990">
    <property type="term" value="P:electron transport coupled proton transport"/>
    <property type="evidence" value="ECO:0007669"/>
    <property type="project" value="TreeGrafter"/>
</dbReference>
<evidence type="ECO:0000256" key="14">
    <source>
        <dbReference type="ARBA" id="ARBA00022989"/>
    </source>
</evidence>
<evidence type="ECO:0000256" key="12">
    <source>
        <dbReference type="ARBA" id="ARBA00022967"/>
    </source>
</evidence>
<evidence type="ECO:0000256" key="17">
    <source>
        <dbReference type="ARBA" id="ARBA00023136"/>
    </source>
</evidence>
<proteinExistence type="inferred from homology"/>
<dbReference type="InterPro" id="IPR023616">
    <property type="entry name" value="Cyt_c_oxase-like_su1_dom"/>
</dbReference>
<feature type="transmembrane region" description="Helical" evidence="21">
    <location>
        <begin position="59"/>
        <end position="78"/>
    </location>
</feature>
<feature type="binding site" description="axial binding residue" evidence="19">
    <location>
        <position position="57"/>
    </location>
    <ligand>
        <name>heme b</name>
        <dbReference type="ChEBI" id="CHEBI:60344"/>
        <label>1; low-spin</label>
    </ligand>
    <ligandPart>
        <name>Fe</name>
        <dbReference type="ChEBI" id="CHEBI:18248"/>
    </ligandPart>
</feature>
<dbReference type="RefSeq" id="WP_130107666.1">
    <property type="nucleotide sequence ID" value="NZ_CP025781.1"/>
</dbReference>
<dbReference type="InterPro" id="IPR004677">
    <property type="entry name" value="Cyt_c_oxidase_cbb3_su1"/>
</dbReference>
<comment type="catalytic activity">
    <reaction evidence="18">
        <text>4 Fe(II)-[cytochrome c] + O2 + 8 H(+)(in) = 4 Fe(III)-[cytochrome c] + 2 H2O + 4 H(+)(out)</text>
        <dbReference type="Rhea" id="RHEA:11436"/>
        <dbReference type="Rhea" id="RHEA-COMP:10350"/>
        <dbReference type="Rhea" id="RHEA-COMP:14399"/>
        <dbReference type="ChEBI" id="CHEBI:15377"/>
        <dbReference type="ChEBI" id="CHEBI:15378"/>
        <dbReference type="ChEBI" id="CHEBI:15379"/>
        <dbReference type="ChEBI" id="CHEBI:29033"/>
        <dbReference type="ChEBI" id="CHEBI:29034"/>
        <dbReference type="EC" id="7.1.1.9"/>
    </reaction>
</comment>
<feature type="transmembrane region" description="Helical" evidence="21">
    <location>
        <begin position="126"/>
        <end position="147"/>
    </location>
</feature>
<keyword evidence="9 20" id="KW-0679">Respiratory chain</keyword>
<dbReference type="Gene3D" id="1.20.210.10">
    <property type="entry name" value="Cytochrome c oxidase-like, subunit I domain"/>
    <property type="match status" value="1"/>
</dbReference>